<gene>
    <name evidence="5" type="ORF">WMSIL1_LOCUS4524</name>
</gene>
<feature type="region of interest" description="Disordered" evidence="4">
    <location>
        <begin position="148"/>
        <end position="175"/>
    </location>
</feature>
<keyword evidence="2 3" id="KW-0175">Coiled coil</keyword>
<feature type="compositionally biased region" description="Polar residues" evidence="4">
    <location>
        <begin position="148"/>
        <end position="162"/>
    </location>
</feature>
<name>A0A564YCR8_HYMDI</name>
<keyword evidence="6" id="KW-1185">Reference proteome</keyword>
<dbReference type="GO" id="GO:0005737">
    <property type="term" value="C:cytoplasm"/>
    <property type="evidence" value="ECO:0007669"/>
    <property type="project" value="TreeGrafter"/>
</dbReference>
<evidence type="ECO:0008006" key="7">
    <source>
        <dbReference type="Google" id="ProtNLM"/>
    </source>
</evidence>
<evidence type="ECO:0000256" key="1">
    <source>
        <dbReference type="ARBA" id="ARBA00005702"/>
    </source>
</evidence>
<dbReference type="Pfam" id="PF04201">
    <property type="entry name" value="TPD52"/>
    <property type="match status" value="1"/>
</dbReference>
<feature type="region of interest" description="Disordered" evidence="4">
    <location>
        <begin position="1"/>
        <end position="36"/>
    </location>
</feature>
<dbReference type="Proteomes" id="UP000321570">
    <property type="component" value="Unassembled WGS sequence"/>
</dbReference>
<evidence type="ECO:0000313" key="5">
    <source>
        <dbReference type="EMBL" id="VUZ44393.1"/>
    </source>
</evidence>
<accession>A0A564YCR8</accession>
<dbReference type="EMBL" id="CABIJS010000123">
    <property type="protein sequence ID" value="VUZ44393.1"/>
    <property type="molecule type" value="Genomic_DNA"/>
</dbReference>
<evidence type="ECO:0000256" key="2">
    <source>
        <dbReference type="ARBA" id="ARBA00023054"/>
    </source>
</evidence>
<evidence type="ECO:0000256" key="3">
    <source>
        <dbReference type="SAM" id="Coils"/>
    </source>
</evidence>
<comment type="similarity">
    <text evidence="1">Belongs to the TPD52 family.</text>
</comment>
<evidence type="ECO:0000313" key="6">
    <source>
        <dbReference type="Proteomes" id="UP000321570"/>
    </source>
</evidence>
<protein>
    <recommendedName>
        <fullName evidence="7">Tumor protein D52</fullName>
    </recommendedName>
</protein>
<dbReference type="AlphaFoldDB" id="A0A564YCR8"/>
<sequence length="175" mass="19273">MSVPYPAEENEKSYIYPNLPTAPPPPPPPPYTPTDPNTILTRAEIEEELRKIEDEIATLRAVLSSKQERAAQLKRDLGVYGFDVAKDDIRRAAQSVAQSKAYTTVKGAVTKQWSNVTQTNAYKTVNTGVSNFVKSVKEPGLAAFQSSITKQNSATPRFSSQPQVPPYYDSNNKAP</sequence>
<dbReference type="PANTHER" id="PTHR19307">
    <property type="entry name" value="TUMOR PROTEIN D52"/>
    <property type="match status" value="1"/>
</dbReference>
<feature type="compositionally biased region" description="Pro residues" evidence="4">
    <location>
        <begin position="20"/>
        <end position="33"/>
    </location>
</feature>
<feature type="coiled-coil region" evidence="3">
    <location>
        <begin position="42"/>
        <end position="76"/>
    </location>
</feature>
<organism evidence="5 6">
    <name type="scientific">Hymenolepis diminuta</name>
    <name type="common">Rat tapeworm</name>
    <dbReference type="NCBI Taxonomy" id="6216"/>
    <lineage>
        <taxon>Eukaryota</taxon>
        <taxon>Metazoa</taxon>
        <taxon>Spiralia</taxon>
        <taxon>Lophotrochozoa</taxon>
        <taxon>Platyhelminthes</taxon>
        <taxon>Cestoda</taxon>
        <taxon>Eucestoda</taxon>
        <taxon>Cyclophyllidea</taxon>
        <taxon>Hymenolepididae</taxon>
        <taxon>Hymenolepis</taxon>
    </lineage>
</organism>
<dbReference type="PANTHER" id="PTHR19307:SF14">
    <property type="entry name" value="TUMOR PROTEIN D52"/>
    <property type="match status" value="1"/>
</dbReference>
<dbReference type="InterPro" id="IPR007327">
    <property type="entry name" value="TPD52"/>
</dbReference>
<reference evidence="5 6" key="1">
    <citation type="submission" date="2019-07" db="EMBL/GenBank/DDBJ databases">
        <authorList>
            <person name="Jastrzebski P J."/>
            <person name="Paukszto L."/>
            <person name="Jastrzebski P J."/>
        </authorList>
    </citation>
    <scope>NUCLEOTIDE SEQUENCE [LARGE SCALE GENOMIC DNA]</scope>
    <source>
        <strain evidence="5 6">WMS-il1</strain>
    </source>
</reference>
<proteinExistence type="inferred from homology"/>
<evidence type="ECO:0000256" key="4">
    <source>
        <dbReference type="SAM" id="MobiDB-lite"/>
    </source>
</evidence>